<evidence type="ECO:0000313" key="2">
    <source>
        <dbReference type="EMBL" id="KAK1323257.1"/>
    </source>
</evidence>
<sequence>MGRNPSRCRTHNPVSSSPWTEETSVFDVNEHRSISAKELHLCRVAATPSVTVLKRLGEDSNGRICFDEFKRFRRTGGRSGRCAAVEKVVAQGDGGLGMDVEYLLDEVHVCLAFDRAFM</sequence>
<comment type="caution">
    <text evidence="2">The sequence shown here is derived from an EMBL/GenBank/DDBJ whole genome shotgun (WGS) entry which is preliminary data.</text>
</comment>
<feature type="compositionally biased region" description="Polar residues" evidence="1">
    <location>
        <begin position="12"/>
        <end position="22"/>
    </location>
</feature>
<dbReference type="Proteomes" id="UP001180020">
    <property type="component" value="Unassembled WGS sequence"/>
</dbReference>
<dbReference type="EMBL" id="JAUJYO010000002">
    <property type="protein sequence ID" value="KAK1323257.1"/>
    <property type="molecule type" value="Genomic_DNA"/>
</dbReference>
<feature type="compositionally biased region" description="Basic residues" evidence="1">
    <location>
        <begin position="1"/>
        <end position="10"/>
    </location>
</feature>
<keyword evidence="3" id="KW-1185">Reference proteome</keyword>
<feature type="region of interest" description="Disordered" evidence="1">
    <location>
        <begin position="1"/>
        <end position="22"/>
    </location>
</feature>
<evidence type="ECO:0000313" key="3">
    <source>
        <dbReference type="Proteomes" id="UP001180020"/>
    </source>
</evidence>
<gene>
    <name evidence="2" type="ORF">QJS10_CPA02g00150</name>
</gene>
<protein>
    <recommendedName>
        <fullName evidence="4">EF-hand domain-containing protein</fullName>
    </recommendedName>
</protein>
<reference evidence="2" key="1">
    <citation type="journal article" date="2023" name="Nat. Commun.">
        <title>Diploid and tetraploid genomes of Acorus and the evolution of monocots.</title>
        <authorList>
            <person name="Ma L."/>
            <person name="Liu K.W."/>
            <person name="Li Z."/>
            <person name="Hsiao Y.Y."/>
            <person name="Qi Y."/>
            <person name="Fu T."/>
            <person name="Tang G.D."/>
            <person name="Zhang D."/>
            <person name="Sun W.H."/>
            <person name="Liu D.K."/>
            <person name="Li Y."/>
            <person name="Chen G.Z."/>
            <person name="Liu X.D."/>
            <person name="Liao X.Y."/>
            <person name="Jiang Y.T."/>
            <person name="Yu X."/>
            <person name="Hao Y."/>
            <person name="Huang J."/>
            <person name="Zhao X.W."/>
            <person name="Ke S."/>
            <person name="Chen Y.Y."/>
            <person name="Wu W.L."/>
            <person name="Hsu J.L."/>
            <person name="Lin Y.F."/>
            <person name="Huang M.D."/>
            <person name="Li C.Y."/>
            <person name="Huang L."/>
            <person name="Wang Z.W."/>
            <person name="Zhao X."/>
            <person name="Zhong W.Y."/>
            <person name="Peng D.H."/>
            <person name="Ahmad S."/>
            <person name="Lan S."/>
            <person name="Zhang J.S."/>
            <person name="Tsai W.C."/>
            <person name="Van de Peer Y."/>
            <person name="Liu Z.J."/>
        </authorList>
    </citation>
    <scope>NUCLEOTIDE SEQUENCE</scope>
    <source>
        <strain evidence="2">CP</strain>
    </source>
</reference>
<name>A0AAV9FF36_ACOCL</name>
<evidence type="ECO:0008006" key="4">
    <source>
        <dbReference type="Google" id="ProtNLM"/>
    </source>
</evidence>
<proteinExistence type="predicted"/>
<accession>A0AAV9FF36</accession>
<organism evidence="2 3">
    <name type="scientific">Acorus calamus</name>
    <name type="common">Sweet flag</name>
    <dbReference type="NCBI Taxonomy" id="4465"/>
    <lineage>
        <taxon>Eukaryota</taxon>
        <taxon>Viridiplantae</taxon>
        <taxon>Streptophyta</taxon>
        <taxon>Embryophyta</taxon>
        <taxon>Tracheophyta</taxon>
        <taxon>Spermatophyta</taxon>
        <taxon>Magnoliopsida</taxon>
        <taxon>Liliopsida</taxon>
        <taxon>Acoraceae</taxon>
        <taxon>Acorus</taxon>
    </lineage>
</organism>
<reference evidence="2" key="2">
    <citation type="submission" date="2023-06" db="EMBL/GenBank/DDBJ databases">
        <authorList>
            <person name="Ma L."/>
            <person name="Liu K.-W."/>
            <person name="Li Z."/>
            <person name="Hsiao Y.-Y."/>
            <person name="Qi Y."/>
            <person name="Fu T."/>
            <person name="Tang G."/>
            <person name="Zhang D."/>
            <person name="Sun W.-H."/>
            <person name="Liu D.-K."/>
            <person name="Li Y."/>
            <person name="Chen G.-Z."/>
            <person name="Liu X.-D."/>
            <person name="Liao X.-Y."/>
            <person name="Jiang Y.-T."/>
            <person name="Yu X."/>
            <person name="Hao Y."/>
            <person name="Huang J."/>
            <person name="Zhao X.-W."/>
            <person name="Ke S."/>
            <person name="Chen Y.-Y."/>
            <person name="Wu W.-L."/>
            <person name="Hsu J.-L."/>
            <person name="Lin Y.-F."/>
            <person name="Huang M.-D."/>
            <person name="Li C.-Y."/>
            <person name="Huang L."/>
            <person name="Wang Z.-W."/>
            <person name="Zhao X."/>
            <person name="Zhong W.-Y."/>
            <person name="Peng D.-H."/>
            <person name="Ahmad S."/>
            <person name="Lan S."/>
            <person name="Zhang J.-S."/>
            <person name="Tsai W.-C."/>
            <person name="Van De Peer Y."/>
            <person name="Liu Z.-J."/>
        </authorList>
    </citation>
    <scope>NUCLEOTIDE SEQUENCE</scope>
    <source>
        <strain evidence="2">CP</strain>
        <tissue evidence="2">Leaves</tissue>
    </source>
</reference>
<evidence type="ECO:0000256" key="1">
    <source>
        <dbReference type="SAM" id="MobiDB-lite"/>
    </source>
</evidence>
<dbReference type="AlphaFoldDB" id="A0AAV9FF36"/>